<keyword evidence="3" id="KW-1185">Reference proteome</keyword>
<evidence type="ECO:0000256" key="1">
    <source>
        <dbReference type="SAM" id="Phobius"/>
    </source>
</evidence>
<sequence>MKVSWCRTQCKFSPIFSSSQTVWPIQTDNFRLLYEFCTILITSYFPFLATWLTHDRCSSAKPHMPLPYSRQQFMRLIDSRRFPTEARLTELPTDFISTDDSVQQCICRIRDGATKHHDDASLVHICRAINQCLIATHERKQSISCIQRPTFILPWHVLCGDVFLLRGLLQLILTGGGFSDVQESSAILLCNMFTIASRETRSSTGVHSVQVQSLTALIDHVATPLSIMLTGLQLNRLIPWVSGSLLGLLRATEQCRHLLDPAYVDWPNQACLLTHLLMAIKNTLPPIFTKEFRTTDVAETFRRFEQIMREQDFNLTTFAALVRLLEPCLLSASEQVLAKETNRSSLDMLFRFGLASTFLGVSAYWPCVDCRTSENSTEWNEPPHPISPCMRTWTDLDEDIMNASHELIHATFRLITKVPGGLVHAALRNDRLNFASLKFAACLARCRSRTQPSRTTSCVISLFRIVGNCCVAKCHVDLMRMFQDAGLEILDVLRYLAVWLSYRVDWMYCAEEICWFLANTVTSMNVSILQPKRWKTTYDLFVSRCLVRSLTNDSSSSQAIRLLQNSVCFEQFEVISAWISSLNCVDLGISNRIGLWRLGGHRSPSSEDNLYILRLFGLINTLKQREQSCLLAHIQTHCKYLSVFLHIPWIPPTTGSDHVYSEGIPFNEVIDLLLGTQA</sequence>
<dbReference type="Proteomes" id="UP000286415">
    <property type="component" value="Unassembled WGS sequence"/>
</dbReference>
<keyword evidence="1" id="KW-0472">Membrane</keyword>
<reference evidence="2 3" key="1">
    <citation type="journal article" date="2018" name="Biotechnol. Adv.">
        <title>Improved genomic resources and new bioinformatic workflow for the carcinogenic parasite Clonorchis sinensis: Biotechnological implications.</title>
        <authorList>
            <person name="Wang D."/>
            <person name="Korhonen P.K."/>
            <person name="Gasser R.B."/>
            <person name="Young N.D."/>
        </authorList>
    </citation>
    <scope>NUCLEOTIDE SEQUENCE [LARGE SCALE GENOMIC DNA]</scope>
    <source>
        <strain evidence="2">Cs-k2</strain>
    </source>
</reference>
<dbReference type="EMBL" id="NIRI02000013">
    <property type="protein sequence ID" value="KAG5453397.1"/>
    <property type="molecule type" value="Genomic_DNA"/>
</dbReference>
<evidence type="ECO:0000313" key="2">
    <source>
        <dbReference type="EMBL" id="KAG5453397.1"/>
    </source>
</evidence>
<name>A0A8T1MVJ1_CLOSI</name>
<accession>A0A8T1MVJ1</accession>
<keyword evidence="1" id="KW-0812">Transmembrane</keyword>
<dbReference type="OrthoDB" id="6236794at2759"/>
<reference evidence="2 3" key="2">
    <citation type="journal article" date="2021" name="Genomics">
        <title>High-quality reference genome for Clonorchis sinensis.</title>
        <authorList>
            <person name="Young N.D."/>
            <person name="Stroehlein A.J."/>
            <person name="Kinkar L."/>
            <person name="Wang T."/>
            <person name="Sohn W.M."/>
            <person name="Chang B.C.H."/>
            <person name="Kaur P."/>
            <person name="Weisz D."/>
            <person name="Dudchenko O."/>
            <person name="Aiden E.L."/>
            <person name="Korhonen P.K."/>
            <person name="Gasser R.B."/>
        </authorList>
    </citation>
    <scope>NUCLEOTIDE SEQUENCE [LARGE SCALE GENOMIC DNA]</scope>
    <source>
        <strain evidence="2">Cs-k2</strain>
    </source>
</reference>
<dbReference type="AlphaFoldDB" id="A0A8T1MVJ1"/>
<evidence type="ECO:0000313" key="3">
    <source>
        <dbReference type="Proteomes" id="UP000286415"/>
    </source>
</evidence>
<protein>
    <submittedName>
        <fullName evidence="2">Uncharacterized protein</fullName>
    </submittedName>
</protein>
<feature type="non-terminal residue" evidence="2">
    <location>
        <position position="678"/>
    </location>
</feature>
<comment type="caution">
    <text evidence="2">The sequence shown here is derived from an EMBL/GenBank/DDBJ whole genome shotgun (WGS) entry which is preliminary data.</text>
</comment>
<proteinExistence type="predicted"/>
<keyword evidence="1" id="KW-1133">Transmembrane helix</keyword>
<gene>
    <name evidence="2" type="ORF">CSKR_110030</name>
</gene>
<organism evidence="2 3">
    <name type="scientific">Clonorchis sinensis</name>
    <name type="common">Chinese liver fluke</name>
    <dbReference type="NCBI Taxonomy" id="79923"/>
    <lineage>
        <taxon>Eukaryota</taxon>
        <taxon>Metazoa</taxon>
        <taxon>Spiralia</taxon>
        <taxon>Lophotrochozoa</taxon>
        <taxon>Platyhelminthes</taxon>
        <taxon>Trematoda</taxon>
        <taxon>Digenea</taxon>
        <taxon>Opisthorchiida</taxon>
        <taxon>Opisthorchiata</taxon>
        <taxon>Opisthorchiidae</taxon>
        <taxon>Clonorchis</taxon>
    </lineage>
</organism>
<feature type="transmembrane region" description="Helical" evidence="1">
    <location>
        <begin position="32"/>
        <end position="52"/>
    </location>
</feature>